<dbReference type="Gene3D" id="3.40.1090.10">
    <property type="entry name" value="Cytosolic phospholipase A2 catalytic domain"/>
    <property type="match status" value="1"/>
</dbReference>
<protein>
    <submittedName>
        <fullName evidence="1">Uncharacterized protein</fullName>
    </submittedName>
</protein>
<gene>
    <name evidence="1" type="ORF">SNAT2548_LOCUS6163</name>
</gene>
<organism evidence="1 2">
    <name type="scientific">Symbiodinium natans</name>
    <dbReference type="NCBI Taxonomy" id="878477"/>
    <lineage>
        <taxon>Eukaryota</taxon>
        <taxon>Sar</taxon>
        <taxon>Alveolata</taxon>
        <taxon>Dinophyceae</taxon>
        <taxon>Suessiales</taxon>
        <taxon>Symbiodiniaceae</taxon>
        <taxon>Symbiodinium</taxon>
    </lineage>
</organism>
<name>A0A812JAW1_9DINO</name>
<sequence>MEQSEPDDADCEVLKDQQMVRLADGGYVDDTAVAFIIKHLQDNGLGEDFRIVLFMNTTSEGVQMGSHTIPQAIARLFGESKRGSDLDNFPVVGSVSFETVSAHVFQKAAWDNVQEKWAIPEDSKLRLRHFVLQVETVKNLAFGIKAGDRGELFIFISEHSGASIVPVTDDDFQKYKEIYTKTRSMMKERHERVDSVLKALGTTAAAGSVKVKVAFSGGGWHSHTCHSAWFAAMLDAPWAPKLKEILWNVDVMASNSGGSWFLSMLAFSKAFCDALEVKTSRDQWAILSPDADATDANGFLEQTRRAFGGTLFEGNFWGLARLFRLAMSYRFDWPAAVKGLVYAPYDMKTELENASLSGACVDWVEAPDSKTLLFATSLMTEDVVLCQNGLLKDEQMYDAKVEGQKMFTPVFFARTPLKRSRPHFFSVGKEVALAYKSNTTVTSHPRGEIAVNQEDRRDGLRDSAAGVKVMDAATASSAAAALVASTKIFDILMQASFRGEEEATALLAAAGCAGCESPDAKRQRIL</sequence>
<evidence type="ECO:0000313" key="1">
    <source>
        <dbReference type="EMBL" id="CAE7202798.1"/>
    </source>
</evidence>
<reference evidence="1" key="1">
    <citation type="submission" date="2021-02" db="EMBL/GenBank/DDBJ databases">
        <authorList>
            <person name="Dougan E. K."/>
            <person name="Rhodes N."/>
            <person name="Thang M."/>
            <person name="Chan C."/>
        </authorList>
    </citation>
    <scope>NUCLEOTIDE SEQUENCE</scope>
</reference>
<keyword evidence="2" id="KW-1185">Reference proteome</keyword>
<accession>A0A812JAW1</accession>
<dbReference type="Proteomes" id="UP000604046">
    <property type="component" value="Unassembled WGS sequence"/>
</dbReference>
<comment type="caution">
    <text evidence="1">The sequence shown here is derived from an EMBL/GenBank/DDBJ whole genome shotgun (WGS) entry which is preliminary data.</text>
</comment>
<dbReference type="InterPro" id="IPR016035">
    <property type="entry name" value="Acyl_Trfase/lysoPLipase"/>
</dbReference>
<dbReference type="SUPFAM" id="SSF52151">
    <property type="entry name" value="FabD/lysophospholipase-like"/>
    <property type="match status" value="1"/>
</dbReference>
<proteinExistence type="predicted"/>
<dbReference type="EMBL" id="CAJNDS010000403">
    <property type="protein sequence ID" value="CAE7202798.1"/>
    <property type="molecule type" value="Genomic_DNA"/>
</dbReference>
<evidence type="ECO:0000313" key="2">
    <source>
        <dbReference type="Proteomes" id="UP000604046"/>
    </source>
</evidence>
<dbReference type="AlphaFoldDB" id="A0A812JAW1"/>